<accession>A0A1E5KUN5</accession>
<protein>
    <submittedName>
        <fullName evidence="1">Uncharacterized protein</fullName>
    </submittedName>
</protein>
<dbReference type="Proteomes" id="UP000095256">
    <property type="component" value="Unassembled WGS sequence"/>
</dbReference>
<dbReference type="STRING" id="762845.BCR26_16160"/>
<dbReference type="EMBL" id="MIEK01000041">
    <property type="protein sequence ID" value="OEH81607.1"/>
    <property type="molecule type" value="Genomic_DNA"/>
</dbReference>
<sequence length="85" mass="9506">MFLSAISKKALYYTRTPGAPVEQGNTWVVQRTVPGNGGNKPQTFFKIGDNECVDGHKWYDAINARKAGDATPEQIRILDNGHWKE</sequence>
<dbReference type="RefSeq" id="WP_069699408.1">
    <property type="nucleotide sequence ID" value="NZ_JBHRXB010000001.1"/>
</dbReference>
<evidence type="ECO:0000313" key="1">
    <source>
        <dbReference type="EMBL" id="OEH81607.1"/>
    </source>
</evidence>
<comment type="caution">
    <text evidence="1">The sequence shown here is derived from an EMBL/GenBank/DDBJ whole genome shotgun (WGS) entry which is preliminary data.</text>
</comment>
<proteinExistence type="predicted"/>
<keyword evidence="2" id="KW-1185">Reference proteome</keyword>
<gene>
    <name evidence="1" type="ORF">BCR26_16160</name>
</gene>
<reference evidence="1 2" key="1">
    <citation type="submission" date="2016-09" db="EMBL/GenBank/DDBJ databases">
        <authorList>
            <person name="Capua I."/>
            <person name="De Benedictis P."/>
            <person name="Joannis T."/>
            <person name="Lombin L.H."/>
            <person name="Cattoli G."/>
        </authorList>
    </citation>
    <scope>NUCLEOTIDE SEQUENCE [LARGE SCALE GENOMIC DNA]</scope>
    <source>
        <strain evidence="1 2">LMG 25899</strain>
    </source>
</reference>
<evidence type="ECO:0000313" key="2">
    <source>
        <dbReference type="Proteomes" id="UP000095256"/>
    </source>
</evidence>
<dbReference type="AlphaFoldDB" id="A0A1E5KUN5"/>
<organism evidence="1 2">
    <name type="scientific">Enterococcus rivorum</name>
    <dbReference type="NCBI Taxonomy" id="762845"/>
    <lineage>
        <taxon>Bacteria</taxon>
        <taxon>Bacillati</taxon>
        <taxon>Bacillota</taxon>
        <taxon>Bacilli</taxon>
        <taxon>Lactobacillales</taxon>
        <taxon>Enterococcaceae</taxon>
        <taxon>Enterococcus</taxon>
    </lineage>
</organism>
<name>A0A1E5KUN5_9ENTE</name>